<name>A0A1H8ZLV3_9EURY</name>
<evidence type="ECO:0000313" key="2">
    <source>
        <dbReference type="EMBL" id="SEP64718.1"/>
    </source>
</evidence>
<feature type="transmembrane region" description="Helical" evidence="1">
    <location>
        <begin position="34"/>
        <end position="53"/>
    </location>
</feature>
<keyword evidence="3" id="KW-1185">Reference proteome</keyword>
<dbReference type="AlphaFoldDB" id="A0A1H8ZLV3"/>
<dbReference type="EMBL" id="FOFD01000001">
    <property type="protein sequence ID" value="SEP64718.1"/>
    <property type="molecule type" value="Genomic_DNA"/>
</dbReference>
<evidence type="ECO:0000256" key="1">
    <source>
        <dbReference type="SAM" id="Phobius"/>
    </source>
</evidence>
<organism evidence="2 3">
    <name type="scientific">Natrinema salaciae</name>
    <dbReference type="NCBI Taxonomy" id="1186196"/>
    <lineage>
        <taxon>Archaea</taxon>
        <taxon>Methanobacteriati</taxon>
        <taxon>Methanobacteriota</taxon>
        <taxon>Stenosarchaea group</taxon>
        <taxon>Halobacteria</taxon>
        <taxon>Halobacteriales</taxon>
        <taxon>Natrialbaceae</taxon>
        <taxon>Natrinema</taxon>
    </lineage>
</organism>
<dbReference type="Proteomes" id="UP000199114">
    <property type="component" value="Unassembled WGS sequence"/>
</dbReference>
<evidence type="ECO:0000313" key="3">
    <source>
        <dbReference type="Proteomes" id="UP000199114"/>
    </source>
</evidence>
<feature type="transmembrane region" description="Helical" evidence="1">
    <location>
        <begin position="6"/>
        <end position="27"/>
    </location>
</feature>
<dbReference type="RefSeq" id="WP_090611770.1">
    <property type="nucleotide sequence ID" value="NZ_FOFD01000001.1"/>
</dbReference>
<dbReference type="Pfam" id="PF26072">
    <property type="entry name" value="DUF8029"/>
    <property type="match status" value="1"/>
</dbReference>
<reference evidence="3" key="1">
    <citation type="submission" date="2016-10" db="EMBL/GenBank/DDBJ databases">
        <authorList>
            <person name="Varghese N."/>
            <person name="Submissions S."/>
        </authorList>
    </citation>
    <scope>NUCLEOTIDE SEQUENCE [LARGE SCALE GENOMIC DNA]</scope>
    <source>
        <strain evidence="3">DSM 25055</strain>
    </source>
</reference>
<accession>A0A1H8ZLV3</accession>
<keyword evidence="1" id="KW-0472">Membrane</keyword>
<protein>
    <submittedName>
        <fullName evidence="2">Uncharacterized protein</fullName>
    </submittedName>
</protein>
<gene>
    <name evidence="2" type="ORF">SAMN04489841_0192</name>
</gene>
<proteinExistence type="predicted"/>
<dbReference type="InterPro" id="IPR058342">
    <property type="entry name" value="DUF8029"/>
</dbReference>
<keyword evidence="1" id="KW-1133">Transmembrane helix</keyword>
<sequence length="61" mass="6101">MIDALLSAPPILLVLAGLAAFAVAVIAIRIAIKLAVRVGIVAAVVLAALYAVGKLELLPGI</sequence>
<keyword evidence="1" id="KW-0812">Transmembrane</keyword>